<keyword evidence="3" id="KW-1185">Reference proteome</keyword>
<feature type="transmembrane region" description="Helical" evidence="1">
    <location>
        <begin position="39"/>
        <end position="62"/>
    </location>
</feature>
<keyword evidence="1" id="KW-1133">Transmembrane helix</keyword>
<name>A0ABY4FVZ4_9MICO</name>
<evidence type="ECO:0000256" key="1">
    <source>
        <dbReference type="SAM" id="Phobius"/>
    </source>
</evidence>
<gene>
    <name evidence="2" type="ORF">MUN76_00190</name>
</gene>
<evidence type="ECO:0000313" key="2">
    <source>
        <dbReference type="EMBL" id="UOQ60445.1"/>
    </source>
</evidence>
<evidence type="ECO:0000313" key="3">
    <source>
        <dbReference type="Proteomes" id="UP000831775"/>
    </source>
</evidence>
<feature type="transmembrane region" description="Helical" evidence="1">
    <location>
        <begin position="12"/>
        <end position="32"/>
    </location>
</feature>
<organism evidence="2 3">
    <name type="scientific">Leucobacter rhizosphaerae</name>
    <dbReference type="NCBI Taxonomy" id="2932245"/>
    <lineage>
        <taxon>Bacteria</taxon>
        <taxon>Bacillati</taxon>
        <taxon>Actinomycetota</taxon>
        <taxon>Actinomycetes</taxon>
        <taxon>Micrococcales</taxon>
        <taxon>Microbacteriaceae</taxon>
        <taxon>Leucobacter</taxon>
    </lineage>
</organism>
<protein>
    <submittedName>
        <fullName evidence="2">Uncharacterized protein</fullName>
    </submittedName>
</protein>
<keyword evidence="1" id="KW-0812">Transmembrane</keyword>
<dbReference type="EMBL" id="CP095043">
    <property type="protein sequence ID" value="UOQ60445.1"/>
    <property type="molecule type" value="Genomic_DNA"/>
</dbReference>
<dbReference type="RefSeq" id="WP_244686093.1">
    <property type="nucleotide sequence ID" value="NZ_CP095043.1"/>
</dbReference>
<proteinExistence type="predicted"/>
<keyword evidence="1" id="KW-0472">Membrane</keyword>
<dbReference type="Proteomes" id="UP000831775">
    <property type="component" value="Chromosome"/>
</dbReference>
<sequence>MDIASLVDVFPLTRGGGAFFIAIGFGILVGSFGSRTFRIVCLIAGAALGVAAMAVGGATKVISTSSPSARP</sequence>
<reference evidence="2 3" key="1">
    <citation type="submission" date="2022-04" db="EMBL/GenBank/DDBJ databases">
        <title>Leucobacter sp. isolated from rhizosphere of onion.</title>
        <authorList>
            <person name="Won M."/>
            <person name="Lee C.-M."/>
            <person name="Woen H.-Y."/>
            <person name="Kwon S.-W."/>
        </authorList>
    </citation>
    <scope>NUCLEOTIDE SEQUENCE [LARGE SCALE GENOMIC DNA]</scope>
    <source>
        <strain evidence="2 3">H25R-14</strain>
    </source>
</reference>
<accession>A0ABY4FVZ4</accession>